<evidence type="ECO:0000256" key="9">
    <source>
        <dbReference type="ARBA" id="ARBA00023239"/>
    </source>
</evidence>
<evidence type="ECO:0000256" key="2">
    <source>
        <dbReference type="ARBA" id="ARBA00005120"/>
    </source>
</evidence>
<keyword evidence="6 12" id="KW-0028">Amino-acid biosynthesis</keyword>
<dbReference type="EMBL" id="CP101717">
    <property type="protein sequence ID" value="WLD57284.1"/>
    <property type="molecule type" value="Genomic_DNA"/>
</dbReference>
<comment type="caution">
    <text evidence="12">Was originally thought to be a dihydrodipicolinate synthase (DHDPS), catalyzing the condensation of (S)-aspartate-beta-semialdehyde [(S)-ASA] and pyruvate to dihydrodipicolinate (DHDP). However, it was shown in E.coli that the product of the enzymatic reaction is not dihydrodipicolinate but in fact (4S)-4-hydroxy-2,3,4,5-tetrahydro-(2S)-dipicolinic acid (HTPA), and that the consecutive dehydration reaction leading to DHDP is not spontaneous but catalyzed by DapB.</text>
</comment>
<evidence type="ECO:0000256" key="1">
    <source>
        <dbReference type="ARBA" id="ARBA00003294"/>
    </source>
</evidence>
<comment type="subcellular location">
    <subcellularLocation>
        <location evidence="12">Cytoplasm</location>
    </subcellularLocation>
</comment>
<dbReference type="Gene3D" id="3.20.20.70">
    <property type="entry name" value="Aldolase class I"/>
    <property type="match status" value="1"/>
</dbReference>
<dbReference type="NCBIfam" id="TIGR00674">
    <property type="entry name" value="dapA"/>
    <property type="match status" value="1"/>
</dbReference>
<dbReference type="AlphaFoldDB" id="A0AB38YDZ4"/>
<organism evidence="16">
    <name type="scientific">Salinispirillum sp. LH 10-3-1</name>
    <dbReference type="NCBI Taxonomy" id="2952525"/>
    <lineage>
        <taxon>Bacteria</taxon>
        <taxon>Pseudomonadati</taxon>
        <taxon>Pseudomonadota</taxon>
        <taxon>Gammaproteobacteria</taxon>
        <taxon>Oceanospirillales</taxon>
        <taxon>Saccharospirillaceae</taxon>
        <taxon>Salinispirillum</taxon>
    </lineage>
</organism>
<feature type="binding site" evidence="12 15">
    <location>
        <position position="203"/>
    </location>
    <ligand>
        <name>pyruvate</name>
        <dbReference type="ChEBI" id="CHEBI:15361"/>
    </ligand>
</feature>
<dbReference type="PROSITE" id="PS00666">
    <property type="entry name" value="DHDPS_2"/>
    <property type="match status" value="1"/>
</dbReference>
<gene>
    <name evidence="12 16" type="primary">dapA</name>
    <name evidence="16" type="ORF">NFC81_11200</name>
</gene>
<evidence type="ECO:0000256" key="15">
    <source>
        <dbReference type="PIRSR" id="PIRSR001365-2"/>
    </source>
</evidence>
<comment type="pathway">
    <text evidence="2 12">Amino-acid biosynthesis; L-lysine biosynthesis via DAP pathway; (S)-tetrahydrodipicolinate from L-aspartate: step 3/4.</text>
</comment>
<dbReference type="PIRSF" id="PIRSF001365">
    <property type="entry name" value="DHDPS"/>
    <property type="match status" value="1"/>
</dbReference>
<feature type="binding site" evidence="12 15">
    <location>
        <position position="45"/>
    </location>
    <ligand>
        <name>pyruvate</name>
        <dbReference type="ChEBI" id="CHEBI:15361"/>
    </ligand>
</feature>
<dbReference type="InterPro" id="IPR002220">
    <property type="entry name" value="DapA-like"/>
</dbReference>
<dbReference type="SMART" id="SM01130">
    <property type="entry name" value="DHDPS"/>
    <property type="match status" value="1"/>
</dbReference>
<keyword evidence="9 12" id="KW-0456">Lyase</keyword>
<evidence type="ECO:0000313" key="16">
    <source>
        <dbReference type="EMBL" id="WLD57284.1"/>
    </source>
</evidence>
<keyword evidence="7 12" id="KW-0220">Diaminopimelate biosynthesis</keyword>
<dbReference type="HAMAP" id="MF_00418">
    <property type="entry name" value="DapA"/>
    <property type="match status" value="1"/>
</dbReference>
<dbReference type="SUPFAM" id="SSF51569">
    <property type="entry name" value="Aldolase"/>
    <property type="match status" value="1"/>
</dbReference>
<dbReference type="RefSeq" id="WP_304994571.1">
    <property type="nucleotide sequence ID" value="NZ_CP101717.1"/>
</dbReference>
<dbReference type="PANTHER" id="PTHR12128:SF66">
    <property type="entry name" value="4-HYDROXY-2-OXOGLUTARATE ALDOLASE, MITOCHONDRIAL"/>
    <property type="match status" value="1"/>
</dbReference>
<comment type="function">
    <text evidence="1 12">Catalyzes the condensation of (S)-aspartate-beta-semialdehyde [(S)-ASA] and pyruvate to 4-hydroxy-tetrahydrodipicolinate (HTPA).</text>
</comment>
<evidence type="ECO:0000256" key="3">
    <source>
        <dbReference type="ARBA" id="ARBA00007592"/>
    </source>
</evidence>
<dbReference type="PROSITE" id="PS00665">
    <property type="entry name" value="DHDPS_1"/>
    <property type="match status" value="1"/>
</dbReference>
<dbReference type="InterPro" id="IPR020624">
    <property type="entry name" value="Schiff_base-form_aldolases_CS"/>
</dbReference>
<feature type="active site" description="Schiff-base intermediate with substrate" evidence="12 14">
    <location>
        <position position="161"/>
    </location>
</feature>
<comment type="catalytic activity">
    <reaction evidence="11 12">
        <text>L-aspartate 4-semialdehyde + pyruvate = (2S,4S)-4-hydroxy-2,3,4,5-tetrahydrodipicolinate + H2O + H(+)</text>
        <dbReference type="Rhea" id="RHEA:34171"/>
        <dbReference type="ChEBI" id="CHEBI:15361"/>
        <dbReference type="ChEBI" id="CHEBI:15377"/>
        <dbReference type="ChEBI" id="CHEBI:15378"/>
        <dbReference type="ChEBI" id="CHEBI:67139"/>
        <dbReference type="ChEBI" id="CHEBI:537519"/>
        <dbReference type="EC" id="4.3.3.7"/>
    </reaction>
</comment>
<comment type="similarity">
    <text evidence="3 12 13">Belongs to the DapA family.</text>
</comment>
<comment type="subunit">
    <text evidence="12">Homotetramer; dimer of dimers.</text>
</comment>
<sequence length="291" mass="31462">MITGSMVALVTPMSEDGSIHWESLEQLLDFHIENKTQGIVSMGTTGESTTLSMAEHKSVVKFTVEYCAGRIPVVAGTGANNTVEAIELTRAAAEVGADMCLSVVPYYNKPSQEGLYRHFKAIAEAVDIPVILYNVPSRTVTDMSNETIARLSRIPNIIGVKEATGDVSRVKAIKKLAGQDFALYSGDDATSKDFLLEGGDGLISVTANVSPLAMQNMCEAAMGGNLELAERLDNLLQPLHKNLFLESNPVPVKWALNIMGLIPPGIRLPLVPFDKQYHDTLKQAMMESGIL</sequence>
<evidence type="ECO:0000256" key="6">
    <source>
        <dbReference type="ARBA" id="ARBA00022605"/>
    </source>
</evidence>
<reference evidence="16" key="1">
    <citation type="submission" date="2022-07" db="EMBL/GenBank/DDBJ databases">
        <title>Complete genome sequence of Salinispirillum sp. LH10-3-1 capable of multiple carbohydrate inversion isolated from a soda lake.</title>
        <authorList>
            <person name="Liu J."/>
            <person name="Zhai Y."/>
            <person name="Zhang H."/>
            <person name="Yang H."/>
            <person name="Qu J."/>
            <person name="Li J."/>
        </authorList>
    </citation>
    <scope>NUCLEOTIDE SEQUENCE</scope>
    <source>
        <strain evidence="16">LH 10-3-1</strain>
    </source>
</reference>
<evidence type="ECO:0000256" key="8">
    <source>
        <dbReference type="ARBA" id="ARBA00023154"/>
    </source>
</evidence>
<dbReference type="InterPro" id="IPR005263">
    <property type="entry name" value="DapA"/>
</dbReference>
<feature type="site" description="Part of a proton relay during catalysis" evidence="12">
    <location>
        <position position="44"/>
    </location>
</feature>
<name>A0AB38YDZ4_9GAMM</name>
<evidence type="ECO:0000256" key="13">
    <source>
        <dbReference type="PIRNR" id="PIRNR001365"/>
    </source>
</evidence>
<protein>
    <recommendedName>
        <fullName evidence="4 12">4-hydroxy-tetrahydrodipicolinate synthase</fullName>
        <shortName evidence="12">HTPA synthase</shortName>
        <ecNumber evidence="4 12">4.3.3.7</ecNumber>
    </recommendedName>
</protein>
<evidence type="ECO:0000256" key="14">
    <source>
        <dbReference type="PIRSR" id="PIRSR001365-1"/>
    </source>
</evidence>
<evidence type="ECO:0000256" key="5">
    <source>
        <dbReference type="ARBA" id="ARBA00022490"/>
    </source>
</evidence>
<dbReference type="GO" id="GO:0008840">
    <property type="term" value="F:4-hydroxy-tetrahydrodipicolinate synthase activity"/>
    <property type="evidence" value="ECO:0007669"/>
    <property type="project" value="UniProtKB-UniRule"/>
</dbReference>
<dbReference type="GO" id="GO:0005829">
    <property type="term" value="C:cytosol"/>
    <property type="evidence" value="ECO:0007669"/>
    <property type="project" value="TreeGrafter"/>
</dbReference>
<dbReference type="InterPro" id="IPR013785">
    <property type="entry name" value="Aldolase_TIM"/>
</dbReference>
<keyword evidence="8 12" id="KW-0457">Lysine biosynthesis</keyword>
<evidence type="ECO:0000256" key="10">
    <source>
        <dbReference type="ARBA" id="ARBA00023270"/>
    </source>
</evidence>
<feature type="active site" description="Proton donor/acceptor" evidence="12 14">
    <location>
        <position position="133"/>
    </location>
</feature>
<keyword evidence="5 12" id="KW-0963">Cytoplasm</keyword>
<dbReference type="EC" id="4.3.3.7" evidence="4 12"/>
<evidence type="ECO:0000256" key="12">
    <source>
        <dbReference type="HAMAP-Rule" id="MF_00418"/>
    </source>
</evidence>
<dbReference type="Pfam" id="PF00701">
    <property type="entry name" value="DHDPS"/>
    <property type="match status" value="1"/>
</dbReference>
<accession>A0AB38YDZ4</accession>
<dbReference type="CDD" id="cd00950">
    <property type="entry name" value="DHDPS"/>
    <property type="match status" value="1"/>
</dbReference>
<dbReference type="PRINTS" id="PR00146">
    <property type="entry name" value="DHPICSNTHASE"/>
</dbReference>
<proteinExistence type="inferred from homology"/>
<dbReference type="GO" id="GO:0019877">
    <property type="term" value="P:diaminopimelate biosynthetic process"/>
    <property type="evidence" value="ECO:0007669"/>
    <property type="project" value="UniProtKB-UniRule"/>
</dbReference>
<dbReference type="PANTHER" id="PTHR12128">
    <property type="entry name" value="DIHYDRODIPICOLINATE SYNTHASE"/>
    <property type="match status" value="1"/>
</dbReference>
<keyword evidence="10 12" id="KW-0704">Schiff base</keyword>
<evidence type="ECO:0000256" key="11">
    <source>
        <dbReference type="ARBA" id="ARBA00047836"/>
    </source>
</evidence>
<evidence type="ECO:0000256" key="4">
    <source>
        <dbReference type="ARBA" id="ARBA00012086"/>
    </source>
</evidence>
<dbReference type="InterPro" id="IPR020625">
    <property type="entry name" value="Schiff_base-form_aldolases_AS"/>
</dbReference>
<evidence type="ECO:0000256" key="7">
    <source>
        <dbReference type="ARBA" id="ARBA00022915"/>
    </source>
</evidence>
<dbReference type="GO" id="GO:0009089">
    <property type="term" value="P:lysine biosynthetic process via diaminopimelate"/>
    <property type="evidence" value="ECO:0007669"/>
    <property type="project" value="UniProtKB-UniRule"/>
</dbReference>
<feature type="site" description="Part of a proton relay during catalysis" evidence="12">
    <location>
        <position position="107"/>
    </location>
</feature>